<evidence type="ECO:0000256" key="3">
    <source>
        <dbReference type="ARBA" id="ARBA00022722"/>
    </source>
</evidence>
<dbReference type="GO" id="GO:0003676">
    <property type="term" value="F:nucleic acid binding"/>
    <property type="evidence" value="ECO:0007669"/>
    <property type="project" value="InterPro"/>
</dbReference>
<dbReference type="InterPro" id="IPR043502">
    <property type="entry name" value="DNA/RNA_pol_sf"/>
</dbReference>
<evidence type="ECO:0000256" key="5">
    <source>
        <dbReference type="ARBA" id="ARBA00022801"/>
    </source>
</evidence>
<dbReference type="Proteomes" id="UP000230750">
    <property type="component" value="Unassembled WGS sequence"/>
</dbReference>
<keyword evidence="6" id="KW-0695">RNA-directed DNA polymerase</keyword>
<dbReference type="STRING" id="307972.A0A2G8JWX9"/>
<dbReference type="PANTHER" id="PTHR38681">
    <property type="entry name" value="RETROVIRUS-RELATED POL POLYPROTEIN FROM TRANSPOSON 412-LIKE PROTEIN-RELATED"/>
    <property type="match status" value="1"/>
</dbReference>
<organism evidence="8 9">
    <name type="scientific">Stichopus japonicus</name>
    <name type="common">Sea cucumber</name>
    <dbReference type="NCBI Taxonomy" id="307972"/>
    <lineage>
        <taxon>Eukaryota</taxon>
        <taxon>Metazoa</taxon>
        <taxon>Echinodermata</taxon>
        <taxon>Eleutherozoa</taxon>
        <taxon>Echinozoa</taxon>
        <taxon>Holothuroidea</taxon>
        <taxon>Aspidochirotacea</taxon>
        <taxon>Aspidochirotida</taxon>
        <taxon>Stichopodidae</taxon>
        <taxon>Apostichopus</taxon>
    </lineage>
</organism>
<evidence type="ECO:0000256" key="6">
    <source>
        <dbReference type="ARBA" id="ARBA00022918"/>
    </source>
</evidence>
<dbReference type="AlphaFoldDB" id="A0A2G8JWX9"/>
<keyword evidence="5" id="KW-0378">Hydrolase</keyword>
<dbReference type="SUPFAM" id="SSF53098">
    <property type="entry name" value="Ribonuclease H-like"/>
    <property type="match status" value="1"/>
</dbReference>
<proteinExistence type="predicted"/>
<dbReference type="EMBL" id="MRZV01001140">
    <property type="protein sequence ID" value="PIK40291.1"/>
    <property type="molecule type" value="Genomic_DNA"/>
</dbReference>
<dbReference type="FunFam" id="3.30.420.10:FF:000032">
    <property type="entry name" value="Retrovirus-related Pol polyprotein from transposon 297-like Protein"/>
    <property type="match status" value="1"/>
</dbReference>
<dbReference type="PANTHER" id="PTHR38681:SF1">
    <property type="entry name" value="RETROVIRUS-RELATED POL POLYPROTEIN FROM TRANSPOSON 412-LIKE PROTEIN"/>
    <property type="match status" value="1"/>
</dbReference>
<reference evidence="8 9" key="1">
    <citation type="journal article" date="2017" name="PLoS Biol.">
        <title>The sea cucumber genome provides insights into morphological evolution and visceral regeneration.</title>
        <authorList>
            <person name="Zhang X."/>
            <person name="Sun L."/>
            <person name="Yuan J."/>
            <person name="Sun Y."/>
            <person name="Gao Y."/>
            <person name="Zhang L."/>
            <person name="Li S."/>
            <person name="Dai H."/>
            <person name="Hamel J.F."/>
            <person name="Liu C."/>
            <person name="Yu Y."/>
            <person name="Liu S."/>
            <person name="Lin W."/>
            <person name="Guo K."/>
            <person name="Jin S."/>
            <person name="Xu P."/>
            <person name="Storey K.B."/>
            <person name="Huan P."/>
            <person name="Zhang T."/>
            <person name="Zhou Y."/>
            <person name="Zhang J."/>
            <person name="Lin C."/>
            <person name="Li X."/>
            <person name="Xing L."/>
            <person name="Huo D."/>
            <person name="Sun M."/>
            <person name="Wang L."/>
            <person name="Mercier A."/>
            <person name="Li F."/>
            <person name="Yang H."/>
            <person name="Xiang J."/>
        </authorList>
    </citation>
    <scope>NUCLEOTIDE SEQUENCE [LARGE SCALE GENOMIC DNA]</scope>
    <source>
        <strain evidence="8">Shaxun</strain>
        <tissue evidence="8">Muscle</tissue>
    </source>
</reference>
<keyword evidence="9" id="KW-1185">Reference proteome</keyword>
<dbReference type="GO" id="GO:0015074">
    <property type="term" value="P:DNA integration"/>
    <property type="evidence" value="ECO:0007669"/>
    <property type="project" value="InterPro"/>
</dbReference>
<dbReference type="GO" id="GO:0004519">
    <property type="term" value="F:endonuclease activity"/>
    <property type="evidence" value="ECO:0007669"/>
    <property type="project" value="UniProtKB-KW"/>
</dbReference>
<dbReference type="Pfam" id="PF00665">
    <property type="entry name" value="rve"/>
    <property type="match status" value="1"/>
</dbReference>
<keyword evidence="3" id="KW-0540">Nuclease</keyword>
<keyword evidence="1" id="KW-0808">Transferase</keyword>
<dbReference type="Pfam" id="PF17917">
    <property type="entry name" value="RT_RNaseH"/>
    <property type="match status" value="1"/>
</dbReference>
<dbReference type="InterPro" id="IPR012337">
    <property type="entry name" value="RNaseH-like_sf"/>
</dbReference>
<name>A0A2G8JWX9_STIJA</name>
<evidence type="ECO:0000313" key="9">
    <source>
        <dbReference type="Proteomes" id="UP000230750"/>
    </source>
</evidence>
<evidence type="ECO:0000313" key="8">
    <source>
        <dbReference type="EMBL" id="PIK40291.1"/>
    </source>
</evidence>
<keyword evidence="2" id="KW-0548">Nucleotidyltransferase</keyword>
<dbReference type="CDD" id="cd09274">
    <property type="entry name" value="RNase_HI_RT_Ty3"/>
    <property type="match status" value="1"/>
</dbReference>
<evidence type="ECO:0000256" key="1">
    <source>
        <dbReference type="ARBA" id="ARBA00022679"/>
    </source>
</evidence>
<dbReference type="GO" id="GO:0016787">
    <property type="term" value="F:hydrolase activity"/>
    <property type="evidence" value="ECO:0007669"/>
    <property type="project" value="UniProtKB-KW"/>
</dbReference>
<sequence>MTDASDVAVGGVLNQCVNGQWKPLSFFSKKLKPAETRYSTFGRELLAIYLVIKHFRHWLEGRRFFILTDHKPLVFSSSTSPDRYSPREIRHLDFISQFTSDIRHIKGSENQAADALSRITIGALHSGDCIELQEIAKAQVNDEELRTLHNRFAHIHIDLVGPLPISRGFTYLLTCIDRFTRWPEAVPIVDIRAETVARALVERWIALYGVPALITTDRGSQFESCLFASLTRILGTQRTRTTSYHPQANGVVERFHRQLKGALKAQMDPTHWVDYLPLVLLGIRSAVKVDLGHCVAEMVFGTTLRLPGQFFDGTSQIESSDPSTYIQNLKESMKSLRPLLSKESRHHTSSLDSNLRTCSHVFVRHDATRKPLQPPYNGPYKILSRSDKFFTLDINGRHDTVSVDRLKVAYTDFALPPARDAAESTPFFSPSVEVAQPPLHAAPRTTRSGRHVHWPARYR</sequence>
<dbReference type="PROSITE" id="PS50994">
    <property type="entry name" value="INTEGRASE"/>
    <property type="match status" value="1"/>
</dbReference>
<dbReference type="OrthoDB" id="41323at2759"/>
<accession>A0A2G8JWX9</accession>
<comment type="caution">
    <text evidence="8">The sequence shown here is derived from an EMBL/GenBank/DDBJ whole genome shotgun (WGS) entry which is preliminary data.</text>
</comment>
<protein>
    <recommendedName>
        <fullName evidence="7">Integrase catalytic domain-containing protein</fullName>
    </recommendedName>
</protein>
<gene>
    <name evidence="8" type="ORF">BSL78_22869</name>
</gene>
<dbReference type="InterPro" id="IPR001584">
    <property type="entry name" value="Integrase_cat-core"/>
</dbReference>
<dbReference type="Gene3D" id="3.10.20.370">
    <property type="match status" value="1"/>
</dbReference>
<dbReference type="GO" id="GO:0003964">
    <property type="term" value="F:RNA-directed DNA polymerase activity"/>
    <property type="evidence" value="ECO:0007669"/>
    <property type="project" value="UniProtKB-KW"/>
</dbReference>
<evidence type="ECO:0000256" key="4">
    <source>
        <dbReference type="ARBA" id="ARBA00022759"/>
    </source>
</evidence>
<dbReference type="SUPFAM" id="SSF56672">
    <property type="entry name" value="DNA/RNA polymerases"/>
    <property type="match status" value="1"/>
</dbReference>
<dbReference type="InterPro" id="IPR036397">
    <property type="entry name" value="RNaseH_sf"/>
</dbReference>
<evidence type="ECO:0000256" key="2">
    <source>
        <dbReference type="ARBA" id="ARBA00022695"/>
    </source>
</evidence>
<evidence type="ECO:0000259" key="7">
    <source>
        <dbReference type="PROSITE" id="PS50994"/>
    </source>
</evidence>
<dbReference type="Gene3D" id="3.30.420.10">
    <property type="entry name" value="Ribonuclease H-like superfamily/Ribonuclease H"/>
    <property type="match status" value="1"/>
</dbReference>
<feature type="domain" description="Integrase catalytic" evidence="7">
    <location>
        <begin position="145"/>
        <end position="315"/>
    </location>
</feature>
<dbReference type="FunFam" id="3.10.20.370:FF:000001">
    <property type="entry name" value="Retrovirus-related Pol polyprotein from transposon 17.6-like protein"/>
    <property type="match status" value="1"/>
</dbReference>
<keyword evidence="4" id="KW-0255">Endonuclease</keyword>
<dbReference type="InterPro" id="IPR041373">
    <property type="entry name" value="RT_RNaseH"/>
</dbReference>